<organism evidence="7 8">
    <name type="scientific">Papiliotrema laurentii</name>
    <name type="common">Cryptococcus laurentii</name>
    <dbReference type="NCBI Taxonomy" id="5418"/>
    <lineage>
        <taxon>Eukaryota</taxon>
        <taxon>Fungi</taxon>
        <taxon>Dikarya</taxon>
        <taxon>Basidiomycota</taxon>
        <taxon>Agaricomycotina</taxon>
        <taxon>Tremellomycetes</taxon>
        <taxon>Tremellales</taxon>
        <taxon>Rhynchogastremaceae</taxon>
        <taxon>Papiliotrema</taxon>
    </lineage>
</organism>
<keyword evidence="8" id="KW-1185">Reference proteome</keyword>
<keyword evidence="4" id="KW-0456">Lyase</keyword>
<dbReference type="InterPro" id="IPR015908">
    <property type="entry name" value="Allantoicase_dom"/>
</dbReference>
<dbReference type="GO" id="GO:0006144">
    <property type="term" value="P:purine nucleobase metabolic process"/>
    <property type="evidence" value="ECO:0007669"/>
    <property type="project" value="UniProtKB-KW"/>
</dbReference>
<dbReference type="PANTHER" id="PTHR12045:SF3">
    <property type="entry name" value="INACTIVE ALLANTOICASE-RELATED"/>
    <property type="match status" value="1"/>
</dbReference>
<dbReference type="InterPro" id="IPR008979">
    <property type="entry name" value="Galactose-bd-like_sf"/>
</dbReference>
<evidence type="ECO:0000313" key="7">
    <source>
        <dbReference type="EMBL" id="KAK1925301.1"/>
    </source>
</evidence>
<accession>A0AAD9FSG1</accession>
<dbReference type="Gene3D" id="2.60.120.480">
    <property type="entry name" value="Ureidoglycolate hydrolase"/>
    <property type="match status" value="2"/>
</dbReference>
<evidence type="ECO:0000259" key="6">
    <source>
        <dbReference type="Pfam" id="PF03561"/>
    </source>
</evidence>
<gene>
    <name evidence="7" type="ORF">DB88DRAFT_483468</name>
</gene>
<dbReference type="SUPFAM" id="SSF49785">
    <property type="entry name" value="Galactose-binding domain-like"/>
    <property type="match status" value="2"/>
</dbReference>
<dbReference type="AlphaFoldDB" id="A0AAD9FSG1"/>
<dbReference type="InterPro" id="IPR011051">
    <property type="entry name" value="RmlC_Cupin_sf"/>
</dbReference>
<dbReference type="SUPFAM" id="SSF51182">
    <property type="entry name" value="RmlC-like cupins"/>
    <property type="match status" value="2"/>
</dbReference>
<dbReference type="InterPro" id="IPR007247">
    <property type="entry name" value="Ureidogly_lyase"/>
</dbReference>
<dbReference type="GO" id="GO:0004848">
    <property type="term" value="F:ureidoglycolate hydrolase activity"/>
    <property type="evidence" value="ECO:0007669"/>
    <property type="project" value="InterPro"/>
</dbReference>
<keyword evidence="3" id="KW-0659">Purine metabolism</keyword>
<evidence type="ECO:0000313" key="8">
    <source>
        <dbReference type="Proteomes" id="UP001182556"/>
    </source>
</evidence>
<name>A0AAD9FSG1_PAPLA</name>
<dbReference type="Pfam" id="PF04115">
    <property type="entry name" value="Ureidogly_lyase"/>
    <property type="match status" value="2"/>
</dbReference>
<dbReference type="GO" id="GO:0050385">
    <property type="term" value="F:ureidoglycolate lyase activity"/>
    <property type="evidence" value="ECO:0007669"/>
    <property type="project" value="UniProtKB-EC"/>
</dbReference>
<dbReference type="NCBIfam" id="TIGR02961">
    <property type="entry name" value="allantoicase"/>
    <property type="match status" value="1"/>
</dbReference>
<evidence type="ECO:0000256" key="2">
    <source>
        <dbReference type="ARBA" id="ARBA00011738"/>
    </source>
</evidence>
<dbReference type="InterPro" id="IPR047233">
    <property type="entry name" value="UAH_cupin"/>
</dbReference>
<dbReference type="GO" id="GO:0004037">
    <property type="term" value="F:allantoicase activity"/>
    <property type="evidence" value="ECO:0007669"/>
    <property type="project" value="InterPro"/>
</dbReference>
<dbReference type="CDD" id="cd20298">
    <property type="entry name" value="cupin_UAH"/>
    <property type="match status" value="2"/>
</dbReference>
<proteinExistence type="inferred from homology"/>
<comment type="caution">
    <text evidence="7">The sequence shown here is derived from an EMBL/GenBank/DDBJ whole genome shotgun (WGS) entry which is preliminary data.</text>
</comment>
<dbReference type="EMBL" id="JAODAN010000003">
    <property type="protein sequence ID" value="KAK1925301.1"/>
    <property type="molecule type" value="Genomic_DNA"/>
</dbReference>
<feature type="domain" description="Allantoicase" evidence="6">
    <location>
        <begin position="31"/>
        <end position="188"/>
    </location>
</feature>
<dbReference type="Gene3D" id="2.60.120.260">
    <property type="entry name" value="Galactose-binding domain-like"/>
    <property type="match status" value="2"/>
</dbReference>
<dbReference type="GO" id="GO:0000256">
    <property type="term" value="P:allantoin catabolic process"/>
    <property type="evidence" value="ECO:0007669"/>
    <property type="project" value="InterPro"/>
</dbReference>
<dbReference type="InterPro" id="IPR005164">
    <property type="entry name" value="Allantoicase"/>
</dbReference>
<protein>
    <submittedName>
        <fullName evidence="7">Allantoicase</fullName>
    </submittedName>
</protein>
<evidence type="ECO:0000256" key="5">
    <source>
        <dbReference type="ARBA" id="ARBA00047684"/>
    </source>
</evidence>
<evidence type="ECO:0000256" key="3">
    <source>
        <dbReference type="ARBA" id="ARBA00022631"/>
    </source>
</evidence>
<comment type="catalytic activity">
    <reaction evidence="5">
        <text>(S)-ureidoglycolate = urea + glyoxylate</text>
        <dbReference type="Rhea" id="RHEA:11304"/>
        <dbReference type="ChEBI" id="CHEBI:16199"/>
        <dbReference type="ChEBI" id="CHEBI:36655"/>
        <dbReference type="ChEBI" id="CHEBI:57296"/>
        <dbReference type="EC" id="4.3.2.3"/>
    </reaction>
</comment>
<comment type="similarity">
    <text evidence="1">Belongs to the allantoicase family.</text>
</comment>
<sequence length="832" mass="89736">MSGLEHSTIPLDEFDATLRPFLTEVSSSSLGGTVLSCSDDFFASKDNLIKPSPSLSMKGQFGPNGALYDGWESRRHNPTFDWVIIRLATALTSLSHVDIDTSHFSGNECPASQVFALRLSSTEVENKNLKLSPKDPRWTEILGEVELGPNSRHIFKLGPKALEGAWSAVLVRMIPDGGMARFRAYGKPQAPALLDTLPHPSVEPLNLLSPLLSARIVACSDANFSPPGNLLLPGRGTDMSDGWETRRSQVNKGKYAPGGPLHGKERSEWVVARLAGTGTVSYVEVDTAYHPGNYPVACKVEAILSDKDLPGEEEKWTTIVDKKPLGAHRQHWFDRERTVSPTAVFSHVRLSIFPDGGLKRLRIFGHPLRPHTASAAPAVPILPALPLTPETFAPYGQVIQGFSFGSSAPKGKDVTIANQGTAFKFHRMANVQETYEPGALVRGGPYVGVTRAKKRLDISQGAQVTVTTLERHRHTNQAFIPMGKGVQPGGQALGEGGAYLAVAALNGPDDKPDMSTARAFLGTAAQGISYNMGVWHHSLLTVDGDLDYCLVEAQIGDWSVLDCEKHTPEEPYAIVQVPPYTASPGPKATSKGKPLANGHSTYEKLNGLVSSLPLVNGLNGHGPSGPTVPVPISREGFAPFGQVLHAYPDPETRYEGMDIQVAPDGMATKYARLAEIKSTYPEELGAVTGISVFRATPKVGLERGKVFDIRYMERHPYTSQAFVPMGKAEWKGKGEEKLDEGGQMLVIVAKGGPDDRPDPSTVEAFIMPSSVGISYNPGVWHHPSLILDHTLDLACIEAQISTGVPEGDERDCELLSWEEGEAFGQVSVPALA</sequence>
<evidence type="ECO:0000256" key="1">
    <source>
        <dbReference type="ARBA" id="ARBA00009242"/>
    </source>
</evidence>
<evidence type="ECO:0000256" key="4">
    <source>
        <dbReference type="ARBA" id="ARBA00023239"/>
    </source>
</evidence>
<dbReference type="Proteomes" id="UP001182556">
    <property type="component" value="Unassembled WGS sequence"/>
</dbReference>
<dbReference type="PANTHER" id="PTHR12045">
    <property type="entry name" value="ALLANTOICASE"/>
    <property type="match status" value="1"/>
</dbReference>
<feature type="domain" description="Allantoicase" evidence="6">
    <location>
        <begin position="214"/>
        <end position="367"/>
    </location>
</feature>
<reference evidence="7" key="1">
    <citation type="submission" date="2023-02" db="EMBL/GenBank/DDBJ databases">
        <title>Identification and recombinant expression of a fungal hydrolase from Papiliotrema laurentii that hydrolyzes apple cutin and clears colloidal polyester polyurethane.</title>
        <authorList>
            <consortium name="DOE Joint Genome Institute"/>
            <person name="Roman V.A."/>
            <person name="Bojanowski C."/>
            <person name="Crable B.R."/>
            <person name="Wagner D.N."/>
            <person name="Hung C.S."/>
            <person name="Nadeau L.J."/>
            <person name="Schratz L."/>
            <person name="Haridas S."/>
            <person name="Pangilinan J."/>
            <person name="Lipzen A."/>
            <person name="Na H."/>
            <person name="Yan M."/>
            <person name="Ng V."/>
            <person name="Grigoriev I.V."/>
            <person name="Spatafora J.W."/>
            <person name="Barlow D."/>
            <person name="Biffinger J."/>
            <person name="Kelley-Loughnane N."/>
            <person name="Varaljay V.A."/>
            <person name="Crookes-Goodson W.J."/>
        </authorList>
    </citation>
    <scope>NUCLEOTIDE SEQUENCE</scope>
    <source>
        <strain evidence="7">5307AH</strain>
    </source>
</reference>
<comment type="subunit">
    <text evidence="2">Homodimer.</text>
</comment>
<dbReference type="Pfam" id="PF03561">
    <property type="entry name" value="Allantoicase"/>
    <property type="match status" value="2"/>
</dbReference>
<dbReference type="InterPro" id="IPR024060">
    <property type="entry name" value="Ureidoglycolate_lyase_dom_sf"/>
</dbReference>